<dbReference type="GO" id="GO:0005576">
    <property type="term" value="C:extracellular region"/>
    <property type="evidence" value="ECO:0007669"/>
    <property type="project" value="UniProtKB-SubCell"/>
</dbReference>
<keyword evidence="2" id="KW-0964">Secreted</keyword>
<evidence type="ECO:0000256" key="10">
    <source>
        <dbReference type="PROSITE-ProRule" id="PRU00276"/>
    </source>
</evidence>
<feature type="disulfide bond" evidence="10">
    <location>
        <begin position="12"/>
        <end position="17"/>
    </location>
</feature>
<evidence type="ECO:0000256" key="5">
    <source>
        <dbReference type="ARBA" id="ARBA00022801"/>
    </source>
</evidence>
<evidence type="ECO:0000256" key="9">
    <source>
        <dbReference type="ARBA" id="ARBA00023180"/>
    </source>
</evidence>
<keyword evidence="9" id="KW-0325">Glycoprotein</keyword>
<dbReference type="Pfam" id="PF00090">
    <property type="entry name" value="TSP_1"/>
    <property type="match status" value="2"/>
</dbReference>
<keyword evidence="4" id="KW-0479">Metal-binding</keyword>
<evidence type="ECO:0000313" key="12">
    <source>
        <dbReference type="Proteomes" id="UP000887565"/>
    </source>
</evidence>
<dbReference type="Gene3D" id="2.20.100.10">
    <property type="entry name" value="Thrombospondin type-1 (TSP1) repeat"/>
    <property type="match status" value="3"/>
</dbReference>
<dbReference type="GO" id="GO:0004222">
    <property type="term" value="F:metalloendopeptidase activity"/>
    <property type="evidence" value="ECO:0007669"/>
    <property type="project" value="InterPro"/>
</dbReference>
<evidence type="ECO:0000313" key="13">
    <source>
        <dbReference type="WBParaSite" id="nRc.2.0.1.t45814-RA"/>
    </source>
</evidence>
<comment type="caution">
    <text evidence="10">Lacks conserved residue(s) required for the propagation of feature annotation.</text>
</comment>
<dbReference type="InterPro" id="IPR036383">
    <property type="entry name" value="TSP1_rpt_sf"/>
</dbReference>
<organism evidence="12 13">
    <name type="scientific">Romanomermis culicivorax</name>
    <name type="common">Nematode worm</name>
    <dbReference type="NCBI Taxonomy" id="13658"/>
    <lineage>
        <taxon>Eukaryota</taxon>
        <taxon>Metazoa</taxon>
        <taxon>Ecdysozoa</taxon>
        <taxon>Nematoda</taxon>
        <taxon>Enoplea</taxon>
        <taxon>Dorylaimia</taxon>
        <taxon>Mermithida</taxon>
        <taxon>Mermithoidea</taxon>
        <taxon>Mermithidae</taxon>
        <taxon>Romanomermis</taxon>
    </lineage>
</organism>
<dbReference type="PANTHER" id="PTHR13723:SF291">
    <property type="entry name" value="PEPTIDASE M12B DOMAIN-CONTAINING PROTEIN"/>
    <property type="match status" value="1"/>
</dbReference>
<evidence type="ECO:0000259" key="11">
    <source>
        <dbReference type="PROSITE" id="PS50215"/>
    </source>
</evidence>
<protein>
    <submittedName>
        <fullName evidence="13">Peptidase M12B domain-containing protein</fullName>
    </submittedName>
</protein>
<reference evidence="13" key="1">
    <citation type="submission" date="2022-11" db="UniProtKB">
        <authorList>
            <consortium name="WormBaseParasite"/>
        </authorList>
    </citation>
    <scope>IDENTIFICATION</scope>
</reference>
<comment type="subcellular location">
    <subcellularLocation>
        <location evidence="1">Secreted</location>
    </subcellularLocation>
</comment>
<dbReference type="PROSITE" id="PS50215">
    <property type="entry name" value="ADAM_MEPRO"/>
    <property type="match status" value="1"/>
</dbReference>
<dbReference type="InterPro" id="IPR000884">
    <property type="entry name" value="TSP1_rpt"/>
</dbReference>
<keyword evidence="7" id="KW-0482">Metalloprotease</keyword>
<evidence type="ECO:0000256" key="3">
    <source>
        <dbReference type="ARBA" id="ARBA00022670"/>
    </source>
</evidence>
<dbReference type="GO" id="GO:0030198">
    <property type="term" value="P:extracellular matrix organization"/>
    <property type="evidence" value="ECO:0007669"/>
    <property type="project" value="TreeGrafter"/>
</dbReference>
<keyword evidence="3" id="KW-0645">Protease</keyword>
<feature type="domain" description="Peptidase M12B" evidence="11">
    <location>
        <begin position="1"/>
        <end position="44"/>
    </location>
</feature>
<dbReference type="PROSITE" id="PS50092">
    <property type="entry name" value="TSP1"/>
    <property type="match status" value="2"/>
</dbReference>
<evidence type="ECO:0000256" key="6">
    <source>
        <dbReference type="ARBA" id="ARBA00022833"/>
    </source>
</evidence>
<dbReference type="SMART" id="SM00209">
    <property type="entry name" value="TSP1"/>
    <property type="match status" value="3"/>
</dbReference>
<evidence type="ECO:0000256" key="4">
    <source>
        <dbReference type="ARBA" id="ARBA00022723"/>
    </source>
</evidence>
<dbReference type="Proteomes" id="UP000887565">
    <property type="component" value="Unplaced"/>
</dbReference>
<dbReference type="InterPro" id="IPR057401">
    <property type="entry name" value="Adt-1/2-like_dom"/>
</dbReference>
<dbReference type="SUPFAM" id="SSF82895">
    <property type="entry name" value="TSP-1 type 1 repeat"/>
    <property type="match status" value="2"/>
</dbReference>
<dbReference type="PANTHER" id="PTHR13723">
    <property type="entry name" value="ADAMTS A DISINTEGRIN AND METALLOPROTEASE WITH THROMBOSPONDIN MOTIFS PROTEASE"/>
    <property type="match status" value="1"/>
</dbReference>
<keyword evidence="6" id="KW-0862">Zinc</keyword>
<dbReference type="GO" id="GO:0006508">
    <property type="term" value="P:proteolysis"/>
    <property type="evidence" value="ECO:0007669"/>
    <property type="project" value="UniProtKB-KW"/>
</dbReference>
<evidence type="ECO:0000256" key="1">
    <source>
        <dbReference type="ARBA" id="ARBA00004613"/>
    </source>
</evidence>
<keyword evidence="12" id="KW-1185">Reference proteome</keyword>
<dbReference type="OMA" id="MCKSERR"/>
<accession>A0A915L409</accession>
<dbReference type="Gene3D" id="3.40.1620.60">
    <property type="match status" value="2"/>
</dbReference>
<evidence type="ECO:0000256" key="2">
    <source>
        <dbReference type="ARBA" id="ARBA00022525"/>
    </source>
</evidence>
<dbReference type="Gene3D" id="3.40.390.10">
    <property type="entry name" value="Collagenase (Catalytic Domain)"/>
    <property type="match status" value="1"/>
</dbReference>
<proteinExistence type="predicted"/>
<evidence type="ECO:0000256" key="8">
    <source>
        <dbReference type="ARBA" id="ARBA00023157"/>
    </source>
</evidence>
<dbReference type="SUPFAM" id="SSF55486">
    <property type="entry name" value="Metalloproteases ('zincins'), catalytic domain"/>
    <property type="match status" value="1"/>
</dbReference>
<keyword evidence="5" id="KW-0378">Hydrolase</keyword>
<dbReference type="AlphaFoldDB" id="A0A915L409"/>
<dbReference type="WBParaSite" id="nRc.2.0.1.t45814-RA">
    <property type="protein sequence ID" value="nRc.2.0.1.t45814-RA"/>
    <property type="gene ID" value="nRc.2.0.1.g45814"/>
</dbReference>
<name>A0A915L409_ROMCU</name>
<dbReference type="InterPro" id="IPR001590">
    <property type="entry name" value="Peptidase_M12B"/>
</dbReference>
<dbReference type="Pfam" id="PF25379">
    <property type="entry name" value="Adt-1"/>
    <property type="match status" value="1"/>
</dbReference>
<dbReference type="InterPro" id="IPR050439">
    <property type="entry name" value="ADAMTS_ADAMTS-like"/>
</dbReference>
<evidence type="ECO:0000256" key="7">
    <source>
        <dbReference type="ARBA" id="ARBA00023049"/>
    </source>
</evidence>
<dbReference type="Pfam" id="PF17771">
    <property type="entry name" value="ADAMTS_CR_2"/>
    <property type="match status" value="1"/>
</dbReference>
<dbReference type="InterPro" id="IPR024079">
    <property type="entry name" value="MetalloPept_cat_dom_sf"/>
</dbReference>
<dbReference type="InterPro" id="IPR041645">
    <property type="entry name" value="ADAMTS_CR_2"/>
</dbReference>
<keyword evidence="8 10" id="KW-1015">Disulfide bond</keyword>
<dbReference type="GO" id="GO:0031012">
    <property type="term" value="C:extracellular matrix"/>
    <property type="evidence" value="ECO:0007669"/>
    <property type="project" value="TreeGrafter"/>
</dbReference>
<sequence>MGMMHDGKNNNCSPTCCLMSYISGGGKTTWSSCSIKEFHRFLKQLGHNPNYPKNCMLDHQNLVTNYDGLVNGGIMPGQRYTADQQCKLTHGKCYHMDLKDGTLQDSVCSMLYCSSDDGFIYSAEPALDGTYCGNGKWCVDGQCQPWRSATRPLPVFGQWNSWSDSLSNSCNGGQCSSCQIRNQLRVRRVSRSCDSPAPDNGGKSCPGSAYRGIICDKSPCSGVSPDEYATRNCTNLLNQKIVPEKLSTNGKGAQQEEDPCKVWCQTAPNSDYFWTLHSFPDGTPCGSNKYCLAGECLVLACNPNLLVSSNSDCPPTTQTTGQIAQRVVSPSIQGSVSSWSEWSAWSSCSVSCGIGTVTRDRRCNRVNNQSPSCQGSGSESNTCQNGLCPSPGAGFFRIGGSGGTTMKPLPRRNETHQSDGRFDDSPVLNWSQWSQCSVPCGDGQQKRAMRCEKCPWPVTDTRSCFLRPYKTTKIL</sequence>
<dbReference type="GO" id="GO:0046872">
    <property type="term" value="F:metal ion binding"/>
    <property type="evidence" value="ECO:0007669"/>
    <property type="project" value="UniProtKB-KW"/>
</dbReference>